<evidence type="ECO:0000256" key="2">
    <source>
        <dbReference type="ARBA" id="ARBA00023125"/>
    </source>
</evidence>
<dbReference type="InterPro" id="IPR000595">
    <property type="entry name" value="cNMP-bd_dom"/>
</dbReference>
<feature type="domain" description="HTH crp-type" evidence="4">
    <location>
        <begin position="145"/>
        <end position="217"/>
    </location>
</feature>
<keyword evidence="1" id="KW-0805">Transcription regulation</keyword>
<dbReference type="Gene3D" id="2.60.120.10">
    <property type="entry name" value="Jelly Rolls"/>
    <property type="match status" value="1"/>
</dbReference>
<evidence type="ECO:0000256" key="1">
    <source>
        <dbReference type="ARBA" id="ARBA00023015"/>
    </source>
</evidence>
<dbReference type="CDD" id="cd00038">
    <property type="entry name" value="CAP_ED"/>
    <property type="match status" value="1"/>
</dbReference>
<dbReference type="Gene3D" id="1.10.10.10">
    <property type="entry name" value="Winged helix-like DNA-binding domain superfamily/Winged helix DNA-binding domain"/>
    <property type="match status" value="1"/>
</dbReference>
<comment type="caution">
    <text evidence="5">The sequence shown here is derived from an EMBL/GenBank/DDBJ whole genome shotgun (WGS) entry which is preliminary data.</text>
</comment>
<dbReference type="SUPFAM" id="SSF46785">
    <property type="entry name" value="Winged helix' DNA-binding domain"/>
    <property type="match status" value="1"/>
</dbReference>
<name>A0A844HY94_9RHOB</name>
<dbReference type="Pfam" id="PF00027">
    <property type="entry name" value="cNMP_binding"/>
    <property type="match status" value="1"/>
</dbReference>
<dbReference type="InterPro" id="IPR012318">
    <property type="entry name" value="HTH_CRP"/>
</dbReference>
<dbReference type="RefSeq" id="WP_155042387.1">
    <property type="nucleotide sequence ID" value="NZ_WMIG01000036.1"/>
</dbReference>
<dbReference type="PROSITE" id="PS51063">
    <property type="entry name" value="HTH_CRP_2"/>
    <property type="match status" value="1"/>
</dbReference>
<evidence type="ECO:0000313" key="6">
    <source>
        <dbReference type="Proteomes" id="UP000449846"/>
    </source>
</evidence>
<dbReference type="GO" id="GO:0005829">
    <property type="term" value="C:cytosol"/>
    <property type="evidence" value="ECO:0007669"/>
    <property type="project" value="TreeGrafter"/>
</dbReference>
<dbReference type="SMART" id="SM00419">
    <property type="entry name" value="HTH_CRP"/>
    <property type="match status" value="1"/>
</dbReference>
<evidence type="ECO:0000259" key="4">
    <source>
        <dbReference type="PROSITE" id="PS51063"/>
    </source>
</evidence>
<dbReference type="Proteomes" id="UP000449846">
    <property type="component" value="Unassembled WGS sequence"/>
</dbReference>
<dbReference type="Pfam" id="PF13545">
    <property type="entry name" value="HTH_Crp_2"/>
    <property type="match status" value="1"/>
</dbReference>
<accession>A0A844HY94</accession>
<proteinExistence type="predicted"/>
<dbReference type="InterPro" id="IPR036390">
    <property type="entry name" value="WH_DNA-bd_sf"/>
</dbReference>
<dbReference type="SUPFAM" id="SSF51206">
    <property type="entry name" value="cAMP-binding domain-like"/>
    <property type="match status" value="1"/>
</dbReference>
<gene>
    <name evidence="5" type="ORF">GL300_25000</name>
</gene>
<evidence type="ECO:0000313" key="5">
    <source>
        <dbReference type="EMBL" id="MTH62441.1"/>
    </source>
</evidence>
<organism evidence="5 6">
    <name type="scientific">Paracoccus litorisediminis</name>
    <dbReference type="NCBI Taxonomy" id="2006130"/>
    <lineage>
        <taxon>Bacteria</taxon>
        <taxon>Pseudomonadati</taxon>
        <taxon>Pseudomonadota</taxon>
        <taxon>Alphaproteobacteria</taxon>
        <taxon>Rhodobacterales</taxon>
        <taxon>Paracoccaceae</taxon>
        <taxon>Paracoccus</taxon>
    </lineage>
</organism>
<sequence length="236" mass="27133">MRNFVARKLNNGAVLRESDEARLDELVRNWRAMPARTDIISQGDDPEFVHAILDGIACRYKILPDGRRSIMDLLIPGDFCDMHIAILGRMDHSIGTLTPCRVAHISRPEVEDLLQEYPRIARGMWWSSLVDEAILREWLVNMGQRRSDRQMAHLLCELYLRFAAVGWPEAFSLGLTQEQLADTLGITVVHVQRVITALRQDGLIELRDRQITIPDIAQLMEFSEFDPDYLHLPPEH</sequence>
<dbReference type="InterPro" id="IPR014710">
    <property type="entry name" value="RmlC-like_jellyroll"/>
</dbReference>
<dbReference type="PANTHER" id="PTHR24567:SF68">
    <property type="entry name" value="DNA-BINDING TRANSCRIPTIONAL DUAL REGULATOR CRP"/>
    <property type="match status" value="1"/>
</dbReference>
<dbReference type="OrthoDB" id="7584044at2"/>
<dbReference type="GO" id="GO:0003677">
    <property type="term" value="F:DNA binding"/>
    <property type="evidence" value="ECO:0007669"/>
    <property type="project" value="UniProtKB-KW"/>
</dbReference>
<evidence type="ECO:0000256" key="3">
    <source>
        <dbReference type="ARBA" id="ARBA00023163"/>
    </source>
</evidence>
<dbReference type="InterPro" id="IPR036388">
    <property type="entry name" value="WH-like_DNA-bd_sf"/>
</dbReference>
<dbReference type="EMBL" id="WMIG01000036">
    <property type="protein sequence ID" value="MTH62441.1"/>
    <property type="molecule type" value="Genomic_DNA"/>
</dbReference>
<keyword evidence="6" id="KW-1185">Reference proteome</keyword>
<dbReference type="PANTHER" id="PTHR24567">
    <property type="entry name" value="CRP FAMILY TRANSCRIPTIONAL REGULATORY PROTEIN"/>
    <property type="match status" value="1"/>
</dbReference>
<dbReference type="InterPro" id="IPR018490">
    <property type="entry name" value="cNMP-bd_dom_sf"/>
</dbReference>
<keyword evidence="3" id="KW-0804">Transcription</keyword>
<reference evidence="5 6" key="1">
    <citation type="submission" date="2019-11" db="EMBL/GenBank/DDBJ databases">
        <authorList>
            <person name="Dong K."/>
        </authorList>
    </citation>
    <scope>NUCLEOTIDE SEQUENCE [LARGE SCALE GENOMIC DNA]</scope>
    <source>
        <strain evidence="5 6">NBRC 112902</strain>
    </source>
</reference>
<dbReference type="SMART" id="SM00100">
    <property type="entry name" value="cNMP"/>
    <property type="match status" value="1"/>
</dbReference>
<dbReference type="GO" id="GO:0003700">
    <property type="term" value="F:DNA-binding transcription factor activity"/>
    <property type="evidence" value="ECO:0007669"/>
    <property type="project" value="TreeGrafter"/>
</dbReference>
<dbReference type="InterPro" id="IPR050397">
    <property type="entry name" value="Env_Response_Regulators"/>
</dbReference>
<keyword evidence="2" id="KW-0238">DNA-binding</keyword>
<dbReference type="AlphaFoldDB" id="A0A844HY94"/>
<protein>
    <submittedName>
        <fullName evidence="5">Helix-turn-helix domain-containing protein</fullName>
    </submittedName>
</protein>